<dbReference type="GO" id="GO:0003677">
    <property type="term" value="F:DNA binding"/>
    <property type="evidence" value="ECO:0007669"/>
    <property type="project" value="InterPro"/>
</dbReference>
<accession>A0A919PJ19</accession>
<dbReference type="Pfam" id="PF17765">
    <property type="entry name" value="MLTR_LBD"/>
    <property type="match status" value="1"/>
</dbReference>
<evidence type="ECO:0000313" key="3">
    <source>
        <dbReference type="Proteomes" id="UP000660611"/>
    </source>
</evidence>
<evidence type="ECO:0000313" key="2">
    <source>
        <dbReference type="EMBL" id="GIG44372.1"/>
    </source>
</evidence>
<protein>
    <submittedName>
        <fullName evidence="2">Transcriptional regulator</fullName>
    </submittedName>
</protein>
<sequence length="308" mass="33966">MPPTLPGFRRVRQSRAEQRIAGPWLPAARSGSMEAMDREQLAAFLKSRRAGVSPADAGLDGGSRRRTPGLRREEVARLAGISVDYYARLEQARGPRPSRQVLGALSRALRLHDDEHTYLFQLAGEQPSLPAGPSPHVSPGIRHLLDRLDDTPAYVIDAKYELLAWNPMAVALMGDPAVVMPESRNMIWNLFTGPGPIDAAASTFADECVADLRAASVRYPADEGIRSLIARLRAASPDFTRRWDEHQVCVRRSTSKRFDHPVHGELVFTCEVLDIADAGQKVIFYTAEAGSHTAWVLCSLRHQPAYAV</sequence>
<dbReference type="SMART" id="SM00530">
    <property type="entry name" value="HTH_XRE"/>
    <property type="match status" value="1"/>
</dbReference>
<dbReference type="Proteomes" id="UP000660611">
    <property type="component" value="Unassembled WGS sequence"/>
</dbReference>
<comment type="caution">
    <text evidence="2">The sequence shown here is derived from an EMBL/GenBank/DDBJ whole genome shotgun (WGS) entry which is preliminary data.</text>
</comment>
<name>A0A919PJ19_9ACTN</name>
<dbReference type="InterPro" id="IPR001387">
    <property type="entry name" value="Cro/C1-type_HTH"/>
</dbReference>
<dbReference type="Gene3D" id="3.30.450.180">
    <property type="match status" value="1"/>
</dbReference>
<dbReference type="EMBL" id="BONQ01000035">
    <property type="protein sequence ID" value="GIG44372.1"/>
    <property type="molecule type" value="Genomic_DNA"/>
</dbReference>
<dbReference type="PANTHER" id="PTHR35010">
    <property type="entry name" value="BLL4672 PROTEIN-RELATED"/>
    <property type="match status" value="1"/>
</dbReference>
<dbReference type="InterPro" id="IPR041413">
    <property type="entry name" value="MLTR_LBD"/>
</dbReference>
<feature type="domain" description="HTH cro/C1-type" evidence="1">
    <location>
        <begin position="69"/>
        <end position="116"/>
    </location>
</feature>
<organism evidence="2 3">
    <name type="scientific">Dactylosporangium siamense</name>
    <dbReference type="NCBI Taxonomy" id="685454"/>
    <lineage>
        <taxon>Bacteria</taxon>
        <taxon>Bacillati</taxon>
        <taxon>Actinomycetota</taxon>
        <taxon>Actinomycetes</taxon>
        <taxon>Micromonosporales</taxon>
        <taxon>Micromonosporaceae</taxon>
        <taxon>Dactylosporangium</taxon>
    </lineage>
</organism>
<dbReference type="SUPFAM" id="SSF47413">
    <property type="entry name" value="lambda repressor-like DNA-binding domains"/>
    <property type="match status" value="1"/>
</dbReference>
<reference evidence="2" key="1">
    <citation type="submission" date="2021-01" db="EMBL/GenBank/DDBJ databases">
        <title>Whole genome shotgun sequence of Dactylosporangium siamense NBRC 106093.</title>
        <authorList>
            <person name="Komaki H."/>
            <person name="Tamura T."/>
        </authorList>
    </citation>
    <scope>NUCLEOTIDE SEQUENCE</scope>
    <source>
        <strain evidence="2">NBRC 106093</strain>
    </source>
</reference>
<dbReference type="Gene3D" id="1.10.260.40">
    <property type="entry name" value="lambda repressor-like DNA-binding domains"/>
    <property type="match status" value="1"/>
</dbReference>
<evidence type="ECO:0000259" key="1">
    <source>
        <dbReference type="PROSITE" id="PS50943"/>
    </source>
</evidence>
<dbReference type="AlphaFoldDB" id="A0A919PJ19"/>
<dbReference type="InterPro" id="IPR010982">
    <property type="entry name" value="Lambda_DNA-bd_dom_sf"/>
</dbReference>
<dbReference type="PROSITE" id="PS50943">
    <property type="entry name" value="HTH_CROC1"/>
    <property type="match status" value="1"/>
</dbReference>
<dbReference type="CDD" id="cd00093">
    <property type="entry name" value="HTH_XRE"/>
    <property type="match status" value="1"/>
</dbReference>
<gene>
    <name evidence="2" type="ORF">Dsi01nite_024130</name>
</gene>
<proteinExistence type="predicted"/>
<keyword evidence="3" id="KW-1185">Reference proteome</keyword>
<dbReference type="Pfam" id="PF13560">
    <property type="entry name" value="HTH_31"/>
    <property type="match status" value="1"/>
</dbReference>
<dbReference type="PANTHER" id="PTHR35010:SF2">
    <property type="entry name" value="BLL4672 PROTEIN"/>
    <property type="match status" value="1"/>
</dbReference>